<evidence type="ECO:0000256" key="1">
    <source>
        <dbReference type="SAM" id="MobiDB-lite"/>
    </source>
</evidence>
<dbReference type="Proteomes" id="UP001210925">
    <property type="component" value="Unassembled WGS sequence"/>
</dbReference>
<accession>A0AAD5UAA5</accession>
<dbReference type="EMBL" id="JADGKB010000140">
    <property type="protein sequence ID" value="KAJ3252465.1"/>
    <property type="molecule type" value="Genomic_DNA"/>
</dbReference>
<evidence type="ECO:0000313" key="4">
    <source>
        <dbReference type="Proteomes" id="UP001210925"/>
    </source>
</evidence>
<comment type="caution">
    <text evidence="3">The sequence shown here is derived from an EMBL/GenBank/DDBJ whole genome shotgun (WGS) entry which is preliminary data.</text>
</comment>
<feature type="non-terminal residue" evidence="3">
    <location>
        <position position="169"/>
    </location>
</feature>
<feature type="compositionally biased region" description="Polar residues" evidence="1">
    <location>
        <begin position="133"/>
        <end position="145"/>
    </location>
</feature>
<evidence type="ECO:0000256" key="2">
    <source>
        <dbReference type="SAM" id="SignalP"/>
    </source>
</evidence>
<evidence type="ECO:0000313" key="3">
    <source>
        <dbReference type="EMBL" id="KAJ3252465.1"/>
    </source>
</evidence>
<feature type="compositionally biased region" description="Basic residues" evidence="1">
    <location>
        <begin position="46"/>
        <end position="62"/>
    </location>
</feature>
<name>A0AAD5UAA5_9FUNG</name>
<proteinExistence type="predicted"/>
<feature type="compositionally biased region" description="Basic residues" evidence="1">
    <location>
        <begin position="146"/>
        <end position="158"/>
    </location>
</feature>
<feature type="region of interest" description="Disordered" evidence="1">
    <location>
        <begin position="32"/>
        <end position="87"/>
    </location>
</feature>
<sequence>MFNLKSIVSALALSAVALSATVPAQEPSLAIRDNLAGTSHPTIAKRSAKKAGRRTGKAKAPKTSKPPKAPSKPKTGKTGKSRPDATTIIDGIGTAVGAAGVGVDIANTVKGNSGANSAGAAPSTAQPDGAAPATNSTVPDSTLTRRTVRVGKAGKRPKTSTGKPKTSTS</sequence>
<feature type="region of interest" description="Disordered" evidence="1">
    <location>
        <begin position="107"/>
        <end position="169"/>
    </location>
</feature>
<reference evidence="3" key="1">
    <citation type="submission" date="2020-05" db="EMBL/GenBank/DDBJ databases">
        <title>Phylogenomic resolution of chytrid fungi.</title>
        <authorList>
            <person name="Stajich J.E."/>
            <person name="Amses K."/>
            <person name="Simmons R."/>
            <person name="Seto K."/>
            <person name="Myers J."/>
            <person name="Bonds A."/>
            <person name="Quandt C.A."/>
            <person name="Barry K."/>
            <person name="Liu P."/>
            <person name="Grigoriev I."/>
            <person name="Longcore J.E."/>
            <person name="James T.Y."/>
        </authorList>
    </citation>
    <scope>NUCLEOTIDE SEQUENCE</scope>
    <source>
        <strain evidence="3">PLAUS21</strain>
    </source>
</reference>
<organism evidence="3 4">
    <name type="scientific">Boothiomyces macroporosus</name>
    <dbReference type="NCBI Taxonomy" id="261099"/>
    <lineage>
        <taxon>Eukaryota</taxon>
        <taxon>Fungi</taxon>
        <taxon>Fungi incertae sedis</taxon>
        <taxon>Chytridiomycota</taxon>
        <taxon>Chytridiomycota incertae sedis</taxon>
        <taxon>Chytridiomycetes</taxon>
        <taxon>Rhizophydiales</taxon>
        <taxon>Terramycetaceae</taxon>
        <taxon>Boothiomyces</taxon>
    </lineage>
</organism>
<feature type="chain" id="PRO_5041991004" evidence="2">
    <location>
        <begin position="20"/>
        <end position="169"/>
    </location>
</feature>
<keyword evidence="4" id="KW-1185">Reference proteome</keyword>
<feature type="compositionally biased region" description="Low complexity" evidence="1">
    <location>
        <begin position="159"/>
        <end position="169"/>
    </location>
</feature>
<feature type="compositionally biased region" description="Low complexity" evidence="1">
    <location>
        <begin position="107"/>
        <end position="121"/>
    </location>
</feature>
<keyword evidence="2" id="KW-0732">Signal</keyword>
<protein>
    <submittedName>
        <fullName evidence="3">Uncharacterized protein</fullName>
    </submittedName>
</protein>
<feature type="signal peptide" evidence="2">
    <location>
        <begin position="1"/>
        <end position="19"/>
    </location>
</feature>
<dbReference type="AlphaFoldDB" id="A0AAD5UAA5"/>
<gene>
    <name evidence="3" type="ORF">HK103_001534</name>
</gene>